<accession>A0AAP7DGF8</accession>
<feature type="domain" description="SLH" evidence="2">
    <location>
        <begin position="170"/>
        <end position="233"/>
    </location>
</feature>
<dbReference type="PROSITE" id="PS51272">
    <property type="entry name" value="SLH"/>
    <property type="match status" value="3"/>
</dbReference>
<organism evidence="3 4">
    <name type="scientific">Paenibacillus alvei</name>
    <name type="common">Bacillus alvei</name>
    <dbReference type="NCBI Taxonomy" id="44250"/>
    <lineage>
        <taxon>Bacteria</taxon>
        <taxon>Bacillati</taxon>
        <taxon>Bacillota</taxon>
        <taxon>Bacilli</taxon>
        <taxon>Bacillales</taxon>
        <taxon>Paenibacillaceae</taxon>
        <taxon>Paenibacillus</taxon>
    </lineage>
</organism>
<dbReference type="EMBL" id="JABFOR010000002">
    <property type="protein sequence ID" value="NOJ69428.1"/>
    <property type="molecule type" value="Genomic_DNA"/>
</dbReference>
<feature type="chain" id="PRO_5042947238" evidence="1">
    <location>
        <begin position="26"/>
        <end position="405"/>
    </location>
</feature>
<dbReference type="Pfam" id="PF00395">
    <property type="entry name" value="SLH"/>
    <property type="match status" value="3"/>
</dbReference>
<evidence type="ECO:0000256" key="1">
    <source>
        <dbReference type="SAM" id="SignalP"/>
    </source>
</evidence>
<gene>
    <name evidence="3" type="ORF">HMI46_02490</name>
</gene>
<dbReference type="PANTHER" id="PTHR43308">
    <property type="entry name" value="OUTER MEMBRANE PROTEIN ALPHA-RELATED"/>
    <property type="match status" value="1"/>
</dbReference>
<feature type="signal peptide" evidence="1">
    <location>
        <begin position="1"/>
        <end position="25"/>
    </location>
</feature>
<evidence type="ECO:0000313" key="4">
    <source>
        <dbReference type="Proteomes" id="UP000552038"/>
    </source>
</evidence>
<dbReference type="InterPro" id="IPR001119">
    <property type="entry name" value="SLH_dom"/>
</dbReference>
<dbReference type="InterPro" id="IPR051465">
    <property type="entry name" value="Cell_Envelope_Struct_Comp"/>
</dbReference>
<reference evidence="3 4" key="1">
    <citation type="submission" date="2020-05" db="EMBL/GenBank/DDBJ databases">
        <title>Whole genome sequencing and identification of novel metabolites from Paenibacillus alvei strain JR949.</title>
        <authorList>
            <person name="Rajendhran J."/>
            <person name="Sree Pranav P."/>
            <person name="Mahalakshmi B."/>
            <person name="Karthikeyan R."/>
        </authorList>
    </citation>
    <scope>NUCLEOTIDE SEQUENCE [LARGE SCALE GENOMIC DNA]</scope>
    <source>
        <strain evidence="3 4">JR949</strain>
    </source>
</reference>
<feature type="domain" description="SLH" evidence="2">
    <location>
        <begin position="37"/>
        <end position="100"/>
    </location>
</feature>
<proteinExistence type="predicted"/>
<evidence type="ECO:0000313" key="3">
    <source>
        <dbReference type="EMBL" id="NOJ69428.1"/>
    </source>
</evidence>
<dbReference type="AlphaFoldDB" id="A0AAP7DGF8"/>
<name>A0AAP7DGF8_PAEAL</name>
<keyword evidence="1" id="KW-0732">Signal</keyword>
<evidence type="ECO:0000259" key="2">
    <source>
        <dbReference type="PROSITE" id="PS51272"/>
    </source>
</evidence>
<comment type="caution">
    <text evidence="3">The sequence shown here is derived from an EMBL/GenBank/DDBJ whole genome shotgun (WGS) entry which is preliminary data.</text>
</comment>
<protein>
    <submittedName>
        <fullName evidence="3">S-layer homology domain-containing protein</fullName>
    </submittedName>
</protein>
<dbReference type="RefSeq" id="WP_163975269.1">
    <property type="nucleotide sequence ID" value="NZ_JABFOR010000002.1"/>
</dbReference>
<sequence>MKKVILSTLAAATFLAGYTAAPVKAEAGVDTVKVNLKAVSTFKDVKGHWAENVIARALELKLITGYEDGTFKPNGQITRSEFASILSRATKLTASAGENPFTDMKGHWAEAAVTQLTAQGFIKPGDYPNGFKPNSQLTRYEMMKWIANGLIASNETFKQAFEDTQNTLIPAPEAIRGEISAEKIPYIALVRGTGIAGGFEDGTIKLQNTTTRAEVAAILLRYMDVEGKSADAYRDLNELREVGTTGTNVITLAGYKYNQGSFADIVNTPITLSNKSARLKVKHYIVVDARAGILKGVYSSLFYPKIEDYQKGKFITYVELDFTSLIDKPSVLTYSQGLKTRLITFYRIADKNYVNSVGIETFPQSTATYFKKNETKTLWTTGILDPKGAYSLRNNDGGLVFIQKD</sequence>
<dbReference type="Proteomes" id="UP000552038">
    <property type="component" value="Unassembled WGS sequence"/>
</dbReference>
<feature type="domain" description="SLH" evidence="2">
    <location>
        <begin position="101"/>
        <end position="160"/>
    </location>
</feature>
<dbReference type="PANTHER" id="PTHR43308:SF5">
    <property type="entry name" value="S-LAYER PROTEIN _ PEPTIDOGLYCAN ENDO-BETA-N-ACETYLGLUCOSAMINIDASE"/>
    <property type="match status" value="1"/>
</dbReference>